<protein>
    <submittedName>
        <fullName evidence="2">Uncharacterized protein</fullName>
    </submittedName>
</protein>
<feature type="chain" id="PRO_5029469794" evidence="1">
    <location>
        <begin position="18"/>
        <end position="42"/>
    </location>
</feature>
<gene>
    <name evidence="2" type="ORF">Gotri_025017</name>
</gene>
<proteinExistence type="predicted"/>
<sequence length="42" mass="4656">MGSSLHFSLLLATFSFCFLFILQNFDPTVSRGEISSTPFIAI</sequence>
<evidence type="ECO:0000256" key="1">
    <source>
        <dbReference type="SAM" id="SignalP"/>
    </source>
</evidence>
<organism evidence="2 3">
    <name type="scientific">Gossypium trilobum</name>
    <dbReference type="NCBI Taxonomy" id="34281"/>
    <lineage>
        <taxon>Eukaryota</taxon>
        <taxon>Viridiplantae</taxon>
        <taxon>Streptophyta</taxon>
        <taxon>Embryophyta</taxon>
        <taxon>Tracheophyta</taxon>
        <taxon>Spermatophyta</taxon>
        <taxon>Magnoliopsida</taxon>
        <taxon>eudicotyledons</taxon>
        <taxon>Gunneridae</taxon>
        <taxon>Pentapetalae</taxon>
        <taxon>rosids</taxon>
        <taxon>malvids</taxon>
        <taxon>Malvales</taxon>
        <taxon>Malvaceae</taxon>
        <taxon>Malvoideae</taxon>
        <taxon>Gossypium</taxon>
    </lineage>
</organism>
<dbReference type="AlphaFoldDB" id="A0A7J9FUP0"/>
<feature type="signal peptide" evidence="1">
    <location>
        <begin position="1"/>
        <end position="17"/>
    </location>
</feature>
<accession>A0A7J9FUP0</accession>
<evidence type="ECO:0000313" key="3">
    <source>
        <dbReference type="Proteomes" id="UP000593568"/>
    </source>
</evidence>
<name>A0A7J9FUP0_9ROSI</name>
<comment type="caution">
    <text evidence="2">The sequence shown here is derived from an EMBL/GenBank/DDBJ whole genome shotgun (WGS) entry which is preliminary data.</text>
</comment>
<evidence type="ECO:0000313" key="2">
    <source>
        <dbReference type="EMBL" id="MBA0788993.1"/>
    </source>
</evidence>
<keyword evidence="3" id="KW-1185">Reference proteome</keyword>
<dbReference type="Proteomes" id="UP000593568">
    <property type="component" value="Unassembled WGS sequence"/>
</dbReference>
<reference evidence="2 3" key="1">
    <citation type="journal article" date="2019" name="Genome Biol. Evol.">
        <title>Insights into the evolution of the New World diploid cottons (Gossypium, subgenus Houzingenia) based on genome sequencing.</title>
        <authorList>
            <person name="Grover C.E."/>
            <person name="Arick M.A. 2nd"/>
            <person name="Thrash A."/>
            <person name="Conover J.L."/>
            <person name="Sanders W.S."/>
            <person name="Peterson D.G."/>
            <person name="Frelichowski J.E."/>
            <person name="Scheffler J.A."/>
            <person name="Scheffler B.E."/>
            <person name="Wendel J.F."/>
        </authorList>
    </citation>
    <scope>NUCLEOTIDE SEQUENCE [LARGE SCALE GENOMIC DNA]</scope>
    <source>
        <strain evidence="2">8</strain>
        <tissue evidence="2">Leaf</tissue>
    </source>
</reference>
<dbReference type="EMBL" id="JABEZW010228847">
    <property type="protein sequence ID" value="MBA0788993.1"/>
    <property type="molecule type" value="Genomic_DNA"/>
</dbReference>
<keyword evidence="1" id="KW-0732">Signal</keyword>